<organism evidence="2 3">
    <name type="scientific">Arthrobacter hankyongi</name>
    <dbReference type="NCBI Taxonomy" id="2904801"/>
    <lineage>
        <taxon>Bacteria</taxon>
        <taxon>Bacillati</taxon>
        <taxon>Actinomycetota</taxon>
        <taxon>Actinomycetes</taxon>
        <taxon>Micrococcales</taxon>
        <taxon>Micrococcaceae</taxon>
        <taxon>Arthrobacter</taxon>
    </lineage>
</organism>
<feature type="transmembrane region" description="Helical" evidence="1">
    <location>
        <begin position="26"/>
        <end position="47"/>
    </location>
</feature>
<gene>
    <name evidence="2" type="ORF">LVY72_14300</name>
</gene>
<dbReference type="RefSeq" id="WP_237822012.1">
    <property type="nucleotide sequence ID" value="NZ_JAKLTQ010000010.1"/>
</dbReference>
<keyword evidence="3" id="KW-1185">Reference proteome</keyword>
<keyword evidence="1" id="KW-0812">Transmembrane</keyword>
<sequence>MTELERRLDLLEAPENQGQPLDRTGFSLLAVLTLVLPVMMLLVGQVLPG</sequence>
<reference evidence="2" key="1">
    <citation type="submission" date="2022-01" db="EMBL/GenBank/DDBJ databases">
        <authorList>
            <person name="Jo J.-H."/>
            <person name="Im W.-T."/>
        </authorList>
    </citation>
    <scope>NUCLEOTIDE SEQUENCE</scope>
    <source>
        <strain evidence="2">I2-34</strain>
    </source>
</reference>
<evidence type="ECO:0000256" key="1">
    <source>
        <dbReference type="SAM" id="Phobius"/>
    </source>
</evidence>
<name>A0ABS9L8R7_9MICC</name>
<accession>A0ABS9L8R7</accession>
<keyword evidence="1" id="KW-1133">Transmembrane helix</keyword>
<keyword evidence="1" id="KW-0472">Membrane</keyword>
<comment type="caution">
    <text evidence="2">The sequence shown here is derived from an EMBL/GenBank/DDBJ whole genome shotgun (WGS) entry which is preliminary data.</text>
</comment>
<dbReference type="Proteomes" id="UP001165368">
    <property type="component" value="Unassembled WGS sequence"/>
</dbReference>
<protein>
    <submittedName>
        <fullName evidence="2">Uncharacterized protein</fullName>
    </submittedName>
</protein>
<dbReference type="EMBL" id="JAKLTQ010000010">
    <property type="protein sequence ID" value="MCG2623071.1"/>
    <property type="molecule type" value="Genomic_DNA"/>
</dbReference>
<evidence type="ECO:0000313" key="3">
    <source>
        <dbReference type="Proteomes" id="UP001165368"/>
    </source>
</evidence>
<evidence type="ECO:0000313" key="2">
    <source>
        <dbReference type="EMBL" id="MCG2623071.1"/>
    </source>
</evidence>
<proteinExistence type="predicted"/>